<protein>
    <recommendedName>
        <fullName evidence="3">PIH1D1/2/3 CS-like domain-containing protein</fullName>
    </recommendedName>
</protein>
<dbReference type="Gene3D" id="2.60.40.790">
    <property type="match status" value="1"/>
</dbReference>
<dbReference type="GO" id="GO:0051087">
    <property type="term" value="F:protein-folding chaperone binding"/>
    <property type="evidence" value="ECO:0007669"/>
    <property type="project" value="InterPro"/>
</dbReference>
<evidence type="ECO:0000313" key="4">
    <source>
        <dbReference type="EMBL" id="CAD8923883.1"/>
    </source>
</evidence>
<evidence type="ECO:0000256" key="2">
    <source>
        <dbReference type="SAM" id="MobiDB-lite"/>
    </source>
</evidence>
<feature type="compositionally biased region" description="Basic and acidic residues" evidence="2">
    <location>
        <begin position="13"/>
        <end position="25"/>
    </location>
</feature>
<dbReference type="GO" id="GO:0045505">
    <property type="term" value="F:dynein intermediate chain binding"/>
    <property type="evidence" value="ECO:0007669"/>
    <property type="project" value="TreeGrafter"/>
</dbReference>
<dbReference type="CDD" id="cd00298">
    <property type="entry name" value="ACD_sHsps_p23-like"/>
    <property type="match status" value="1"/>
</dbReference>
<evidence type="ECO:0000259" key="3">
    <source>
        <dbReference type="Pfam" id="PF18201"/>
    </source>
</evidence>
<accession>A0A7S1GDH3</accession>
<evidence type="ECO:0000256" key="1">
    <source>
        <dbReference type="ARBA" id="ARBA00008511"/>
    </source>
</evidence>
<dbReference type="GO" id="GO:0070286">
    <property type="term" value="P:axonemal dynein complex assembly"/>
    <property type="evidence" value="ECO:0007669"/>
    <property type="project" value="InterPro"/>
</dbReference>
<dbReference type="InterPro" id="IPR026697">
    <property type="entry name" value="DNAAF6"/>
</dbReference>
<dbReference type="InterPro" id="IPR008978">
    <property type="entry name" value="HSP20-like_chaperone"/>
</dbReference>
<dbReference type="AlphaFoldDB" id="A0A7S1GDH3"/>
<name>A0A7S1GDH3_9STRA</name>
<feature type="domain" description="PIH1D1/2/3 CS-like" evidence="3">
    <location>
        <begin position="88"/>
        <end position="184"/>
    </location>
</feature>
<sequence length="188" mass="20210">MADILGLQSMIETAEKAAEEREERTAGNAAAKSKTAIVTAPTSLDAPAGGGETKEAGSGGAGKDIWDAAALPTEEDDDDPAEGAGRKRPEYDILYKQDVGTEDVFLGLSDVDPSSNSCNFIVVKIKFPGEKLRDIDLDVTQTRIKAQSPTHFLSTYLPYPVKHKDGSAKFDARNSTLVVTLPIIREDW</sequence>
<dbReference type="PANTHER" id="PTHR21083:SF0">
    <property type="entry name" value="DYNEIN AXONEMAL ASSEMBLY FACTOR 6"/>
    <property type="match status" value="1"/>
</dbReference>
<dbReference type="Pfam" id="PF18201">
    <property type="entry name" value="PIH1_CS"/>
    <property type="match status" value="1"/>
</dbReference>
<dbReference type="PANTHER" id="PTHR21083">
    <property type="entry name" value="TWISTER"/>
    <property type="match status" value="1"/>
</dbReference>
<reference evidence="4" key="1">
    <citation type="submission" date="2021-01" db="EMBL/GenBank/DDBJ databases">
        <authorList>
            <person name="Corre E."/>
            <person name="Pelletier E."/>
            <person name="Niang G."/>
            <person name="Scheremetjew M."/>
            <person name="Finn R."/>
            <person name="Kale V."/>
            <person name="Holt S."/>
            <person name="Cochrane G."/>
            <person name="Meng A."/>
            <person name="Brown T."/>
            <person name="Cohen L."/>
        </authorList>
    </citation>
    <scope>NUCLEOTIDE SEQUENCE</scope>
    <source>
        <strain evidence="4">Ms1</strain>
    </source>
</reference>
<organism evidence="4">
    <name type="scientific">Bicosoecida sp. CB-2014</name>
    <dbReference type="NCBI Taxonomy" id="1486930"/>
    <lineage>
        <taxon>Eukaryota</taxon>
        <taxon>Sar</taxon>
        <taxon>Stramenopiles</taxon>
        <taxon>Bigyra</taxon>
        <taxon>Opalozoa</taxon>
        <taxon>Bicosoecida</taxon>
    </lineage>
</organism>
<proteinExistence type="inferred from homology"/>
<dbReference type="EMBL" id="HBFS01025570">
    <property type="protein sequence ID" value="CAD8923883.1"/>
    <property type="molecule type" value="Transcribed_RNA"/>
</dbReference>
<dbReference type="GO" id="GO:0005737">
    <property type="term" value="C:cytoplasm"/>
    <property type="evidence" value="ECO:0007669"/>
    <property type="project" value="TreeGrafter"/>
</dbReference>
<gene>
    <name evidence="4" type="ORF">BSP0115_LOCUS17146</name>
</gene>
<dbReference type="InterPro" id="IPR041442">
    <property type="entry name" value="PIH1D1/2/3_CS-like"/>
</dbReference>
<feature type="region of interest" description="Disordered" evidence="2">
    <location>
        <begin position="13"/>
        <end position="65"/>
    </location>
</feature>
<comment type="similarity">
    <text evidence="1">Belongs to the PIH1 family.</text>
</comment>